<gene>
    <name evidence="4" type="ORF">C8E97_2242</name>
</gene>
<evidence type="ECO:0000313" key="5">
    <source>
        <dbReference type="Proteomes" id="UP000282084"/>
    </source>
</evidence>
<dbReference type="Gene3D" id="3.40.630.30">
    <property type="match status" value="1"/>
</dbReference>
<keyword evidence="1" id="KW-0808">Transferase</keyword>
<dbReference type="RefSeq" id="WP_121004195.1">
    <property type="nucleotide sequence ID" value="NZ_RBXO01000001.1"/>
</dbReference>
<accession>A0A495VYK7</accession>
<dbReference type="Proteomes" id="UP000282084">
    <property type="component" value="Unassembled WGS sequence"/>
</dbReference>
<dbReference type="InterPro" id="IPR050832">
    <property type="entry name" value="Bact_Acetyltransf"/>
</dbReference>
<name>A0A495VYK7_9PSEU</name>
<keyword evidence="2" id="KW-0012">Acyltransferase</keyword>
<keyword evidence="4" id="KW-0689">Ribosomal protein</keyword>
<dbReference type="GO" id="GO:0005840">
    <property type="term" value="C:ribosome"/>
    <property type="evidence" value="ECO:0007669"/>
    <property type="project" value="UniProtKB-KW"/>
</dbReference>
<keyword evidence="4" id="KW-0687">Ribonucleoprotein</keyword>
<dbReference type="Pfam" id="PF00583">
    <property type="entry name" value="Acetyltransf_1"/>
    <property type="match status" value="1"/>
</dbReference>
<dbReference type="AlphaFoldDB" id="A0A495VYK7"/>
<dbReference type="InterPro" id="IPR000182">
    <property type="entry name" value="GNAT_dom"/>
</dbReference>
<comment type="caution">
    <text evidence="4">The sequence shown here is derived from an EMBL/GenBank/DDBJ whole genome shotgun (WGS) entry which is preliminary data.</text>
</comment>
<dbReference type="EMBL" id="RBXO01000001">
    <property type="protein sequence ID" value="RKT53663.1"/>
    <property type="molecule type" value="Genomic_DNA"/>
</dbReference>
<dbReference type="GO" id="GO:0016747">
    <property type="term" value="F:acyltransferase activity, transferring groups other than amino-acyl groups"/>
    <property type="evidence" value="ECO:0007669"/>
    <property type="project" value="InterPro"/>
</dbReference>
<sequence>MPDGIEVRSARPDDFDRIVGVVDDWWGRPASRDLTRLFLSHFFATSLVAEADGDLAGFVIGFLSPSEPDEAYIHFTGVAPRWRRTGLGRDLYERFFTTARAHGRTTVRAITSPRNTTSIRFHESMGFTSSEPIRDYDGPTLDRVTFVRHLDPAQPRQPGRSTP</sequence>
<keyword evidence="5" id="KW-1185">Reference proteome</keyword>
<proteinExistence type="predicted"/>
<dbReference type="SUPFAM" id="SSF55729">
    <property type="entry name" value="Acyl-CoA N-acyltransferases (Nat)"/>
    <property type="match status" value="1"/>
</dbReference>
<reference evidence="4 5" key="1">
    <citation type="submission" date="2018-10" db="EMBL/GenBank/DDBJ databases">
        <title>Sequencing the genomes of 1000 actinobacteria strains.</title>
        <authorList>
            <person name="Klenk H.-P."/>
        </authorList>
    </citation>
    <scope>NUCLEOTIDE SEQUENCE [LARGE SCALE GENOMIC DNA]</scope>
    <source>
        <strain evidence="4 5">DSM 43800</strain>
    </source>
</reference>
<evidence type="ECO:0000259" key="3">
    <source>
        <dbReference type="PROSITE" id="PS51186"/>
    </source>
</evidence>
<dbReference type="PANTHER" id="PTHR43877">
    <property type="entry name" value="AMINOALKYLPHOSPHONATE N-ACETYLTRANSFERASE-RELATED-RELATED"/>
    <property type="match status" value="1"/>
</dbReference>
<dbReference type="InterPro" id="IPR016181">
    <property type="entry name" value="Acyl_CoA_acyltransferase"/>
</dbReference>
<evidence type="ECO:0000256" key="2">
    <source>
        <dbReference type="ARBA" id="ARBA00023315"/>
    </source>
</evidence>
<organism evidence="4 5">
    <name type="scientific">Saccharothrix australiensis</name>
    <dbReference type="NCBI Taxonomy" id="2072"/>
    <lineage>
        <taxon>Bacteria</taxon>
        <taxon>Bacillati</taxon>
        <taxon>Actinomycetota</taxon>
        <taxon>Actinomycetes</taxon>
        <taxon>Pseudonocardiales</taxon>
        <taxon>Pseudonocardiaceae</taxon>
        <taxon>Saccharothrix</taxon>
    </lineage>
</organism>
<evidence type="ECO:0000256" key="1">
    <source>
        <dbReference type="ARBA" id="ARBA00022679"/>
    </source>
</evidence>
<dbReference type="PROSITE" id="PS51186">
    <property type="entry name" value="GNAT"/>
    <property type="match status" value="1"/>
</dbReference>
<feature type="domain" description="N-acetyltransferase" evidence="3">
    <location>
        <begin position="5"/>
        <end position="157"/>
    </location>
</feature>
<dbReference type="OrthoDB" id="8593648at2"/>
<dbReference type="PIRSF" id="PIRSF037663">
    <property type="entry name" value="Acetyltransf_GNAT_prd"/>
    <property type="match status" value="1"/>
</dbReference>
<dbReference type="InterPro" id="IPR017255">
    <property type="entry name" value="AcTrfase_GNAT_prd"/>
</dbReference>
<dbReference type="CDD" id="cd04301">
    <property type="entry name" value="NAT_SF"/>
    <property type="match status" value="1"/>
</dbReference>
<protein>
    <submittedName>
        <fullName evidence="4">Ribosomal protein S18 acetylase RimI-like enzyme</fullName>
    </submittedName>
</protein>
<evidence type="ECO:0000313" key="4">
    <source>
        <dbReference type="EMBL" id="RKT53663.1"/>
    </source>
</evidence>